<reference evidence="2 3" key="1">
    <citation type="submission" date="2019-03" db="EMBL/GenBank/DDBJ databases">
        <title>Genomic Encyclopedia of Type Strains, Phase IV (KMG-IV): sequencing the most valuable type-strain genomes for metagenomic binning, comparative biology and taxonomic classification.</title>
        <authorList>
            <person name="Goeker M."/>
        </authorList>
    </citation>
    <scope>NUCLEOTIDE SEQUENCE [LARGE SCALE GENOMIC DNA]</scope>
    <source>
        <strain evidence="2 3">DSM 45361</strain>
    </source>
</reference>
<dbReference type="InterPro" id="IPR036514">
    <property type="entry name" value="SGNH_hydro_sf"/>
</dbReference>
<proteinExistence type="predicted"/>
<comment type="caution">
    <text evidence="2">The sequence shown here is derived from an EMBL/GenBank/DDBJ whole genome shotgun (WGS) entry which is preliminary data.</text>
</comment>
<name>A0A4R6SJJ3_LABRH</name>
<dbReference type="SUPFAM" id="SSF52266">
    <property type="entry name" value="SGNH hydrolase"/>
    <property type="match status" value="1"/>
</dbReference>
<dbReference type="AlphaFoldDB" id="A0A4R6SJJ3"/>
<accession>A0A4R6SJJ3</accession>
<dbReference type="Proteomes" id="UP000295444">
    <property type="component" value="Unassembled WGS sequence"/>
</dbReference>
<organism evidence="2 3">
    <name type="scientific">Labedaea rhizosphaerae</name>
    <dbReference type="NCBI Taxonomy" id="598644"/>
    <lineage>
        <taxon>Bacteria</taxon>
        <taxon>Bacillati</taxon>
        <taxon>Actinomycetota</taxon>
        <taxon>Actinomycetes</taxon>
        <taxon>Pseudonocardiales</taxon>
        <taxon>Pseudonocardiaceae</taxon>
        <taxon>Labedaea</taxon>
    </lineage>
</organism>
<dbReference type="Pfam" id="PF13472">
    <property type="entry name" value="Lipase_GDSL_2"/>
    <property type="match status" value="1"/>
</dbReference>
<evidence type="ECO:0000313" key="2">
    <source>
        <dbReference type="EMBL" id="TDQ04219.1"/>
    </source>
</evidence>
<keyword evidence="3" id="KW-1185">Reference proteome</keyword>
<protein>
    <submittedName>
        <fullName evidence="2">Lysophospholipase L1-like esterase</fullName>
    </submittedName>
</protein>
<dbReference type="RefSeq" id="WP_243753752.1">
    <property type="nucleotide sequence ID" value="NZ_SNXZ01000001.1"/>
</dbReference>
<dbReference type="CDD" id="cd01836">
    <property type="entry name" value="FeeA_FeeB_like"/>
    <property type="match status" value="1"/>
</dbReference>
<dbReference type="InterPro" id="IPR013830">
    <property type="entry name" value="SGNH_hydro"/>
</dbReference>
<dbReference type="Gene3D" id="3.40.50.1110">
    <property type="entry name" value="SGNH hydrolase"/>
    <property type="match status" value="1"/>
</dbReference>
<sequence>MGGMRGLRVAALVAGGGVGLSGGMWGLLSGQAKKARAVIGLPAAEPFNGDGVYFPDGSGPHVHIGEVLTFALLGDSLAAGLGAEDPKALPGVRLARGLAEESGQPVRLTTYAIVGSTTRTLVAQVDAAMTDPPDVALVIIGGNDVTSATLVRTCAALLGAQVRRFTAAGTAVVVGTCPDLAIVRPIPQPLRSIASNWSGALARAQRAQVRAAGGRVVPLGELLTKDFLAYPDDMFSSDRFHPSGTGYELAANVMLPPLCAEAGIW</sequence>
<evidence type="ECO:0000259" key="1">
    <source>
        <dbReference type="Pfam" id="PF13472"/>
    </source>
</evidence>
<evidence type="ECO:0000313" key="3">
    <source>
        <dbReference type="Proteomes" id="UP000295444"/>
    </source>
</evidence>
<gene>
    <name evidence="2" type="ORF">EV186_101161</name>
</gene>
<feature type="domain" description="SGNH hydrolase-type esterase" evidence="1">
    <location>
        <begin position="72"/>
        <end position="249"/>
    </location>
</feature>
<dbReference type="EMBL" id="SNXZ01000001">
    <property type="protein sequence ID" value="TDQ04219.1"/>
    <property type="molecule type" value="Genomic_DNA"/>
</dbReference>